<accession>Q4V7H5</accession>
<evidence type="ECO:0000256" key="5">
    <source>
        <dbReference type="ARBA" id="ARBA00022989"/>
    </source>
</evidence>
<organism evidence="10">
    <name type="scientific">Xenopus laevis</name>
    <name type="common">African clawed frog</name>
    <dbReference type="NCBI Taxonomy" id="8355"/>
    <lineage>
        <taxon>Eukaryota</taxon>
        <taxon>Metazoa</taxon>
        <taxon>Chordata</taxon>
        <taxon>Craniata</taxon>
        <taxon>Vertebrata</taxon>
        <taxon>Euteleostomi</taxon>
        <taxon>Amphibia</taxon>
        <taxon>Batrachia</taxon>
        <taxon>Anura</taxon>
        <taxon>Pipoidea</taxon>
        <taxon>Pipidae</taxon>
        <taxon>Xenopodinae</taxon>
        <taxon>Xenopus</taxon>
        <taxon>Xenopus</taxon>
    </lineage>
</organism>
<reference evidence="12" key="1">
    <citation type="journal article" date="2002" name="Dev. Dyn.">
        <title>Genetic and genomic tools for Xenopus research: The NIH Xenopus initiative.</title>
        <authorList>
            <person name="Klein S.L."/>
            <person name="Strausberg R.L."/>
            <person name="Wagner L."/>
            <person name="Pontius J."/>
            <person name="Clifton S.W."/>
            <person name="Richardson P."/>
        </authorList>
    </citation>
    <scope>NUCLEOTIDE SEQUENCE</scope>
</reference>
<dbReference type="Bgee" id="734619">
    <property type="expression patterns" value="Expressed in blastula and 19 other cell types or tissues"/>
</dbReference>
<evidence type="ECO:0000256" key="3">
    <source>
        <dbReference type="ARBA" id="ARBA00022692"/>
    </source>
</evidence>
<feature type="region of interest" description="Disordered" evidence="7">
    <location>
        <begin position="174"/>
        <end position="203"/>
    </location>
</feature>
<evidence type="ECO:0000313" key="12">
    <source>
        <dbReference type="RefSeq" id="NP_001089563.1"/>
    </source>
</evidence>
<keyword evidence="4 9" id="KW-0732">Signal</keyword>
<evidence type="ECO:0000256" key="1">
    <source>
        <dbReference type="ARBA" id="ARBA00004479"/>
    </source>
</evidence>
<dbReference type="GO" id="GO:0034109">
    <property type="term" value="P:homotypic cell-cell adhesion"/>
    <property type="evidence" value="ECO:0000318"/>
    <property type="project" value="GO_Central"/>
</dbReference>
<evidence type="ECO:0000256" key="8">
    <source>
        <dbReference type="SAM" id="Phobius"/>
    </source>
</evidence>
<feature type="compositionally biased region" description="Pro residues" evidence="7">
    <location>
        <begin position="50"/>
        <end position="60"/>
    </location>
</feature>
<reference evidence="12" key="3">
    <citation type="submission" date="2025-04" db="UniProtKB">
        <authorList>
            <consortium name="RefSeq"/>
        </authorList>
    </citation>
    <scope>IDENTIFICATION</scope>
</reference>
<feature type="compositionally biased region" description="Basic and acidic residues" evidence="7">
    <location>
        <begin position="119"/>
        <end position="141"/>
    </location>
</feature>
<dbReference type="InterPro" id="IPR022078">
    <property type="entry name" value="CD99L2"/>
</dbReference>
<gene>
    <name evidence="10 12" type="primary">MGC115708</name>
</gene>
<evidence type="ECO:0000256" key="7">
    <source>
        <dbReference type="SAM" id="MobiDB-lite"/>
    </source>
</evidence>
<feature type="signal peptide" evidence="9">
    <location>
        <begin position="1"/>
        <end position="20"/>
    </location>
</feature>
<keyword evidence="11" id="KW-1185">Reference proteome</keyword>
<dbReference type="Proteomes" id="UP000186698">
    <property type="component" value="Chromosome 2L"/>
</dbReference>
<protein>
    <submittedName>
        <fullName evidence="10">MGC115708 protein</fullName>
    </submittedName>
    <submittedName>
        <fullName evidence="12">Uncharacterized protein LOC734619 precursor</fullName>
    </submittedName>
</protein>
<feature type="compositionally biased region" description="Gly residues" evidence="7">
    <location>
        <begin position="93"/>
        <end position="105"/>
    </location>
</feature>
<comment type="similarity">
    <text evidence="2">Belongs to the CD99 family.</text>
</comment>
<dbReference type="GO" id="GO:0072683">
    <property type="term" value="P:T cell extravasation"/>
    <property type="evidence" value="ECO:0000318"/>
    <property type="project" value="GO_Central"/>
</dbReference>
<evidence type="ECO:0000256" key="4">
    <source>
        <dbReference type="ARBA" id="ARBA00022729"/>
    </source>
</evidence>
<proteinExistence type="evidence at transcript level"/>
<dbReference type="PANTHER" id="PTHR15076">
    <property type="entry name" value="CD99/MIC2 PROTEIN RELATED"/>
    <property type="match status" value="1"/>
</dbReference>
<evidence type="ECO:0000313" key="11">
    <source>
        <dbReference type="Proteomes" id="UP000186698"/>
    </source>
</evidence>
<comment type="subcellular location">
    <subcellularLocation>
        <location evidence="1">Membrane</location>
        <topology evidence="1">Single-pass type I membrane protein</topology>
    </subcellularLocation>
</comment>
<evidence type="ECO:0000313" key="10">
    <source>
        <dbReference type="EMBL" id="AAH97909.1"/>
    </source>
</evidence>
<dbReference type="GO" id="GO:0005886">
    <property type="term" value="C:plasma membrane"/>
    <property type="evidence" value="ECO:0000318"/>
    <property type="project" value="GO_Central"/>
</dbReference>
<keyword evidence="3 8" id="KW-0812">Transmembrane</keyword>
<sequence>MFRSLGLLLCLASLTLHIRGQDDFDLKQVFDDDVVDVTKKTPAAPTKPVDGPPKATPKPNPGGAGIEDFNLGDAFDNGDKGPETPKPQPKPQPGGGGGAGGGGGHISDNDLVDGQPLPDDPKDRDYHPSADTEEKPVEEPKTSMIAGILGAVGAAALGAVSSFIAYQKKKLCFKESSGDPENVNMESYKGDQAEPQVQPFLAK</sequence>
<dbReference type="GO" id="GO:2000391">
    <property type="term" value="P:positive regulation of neutrophil extravasation"/>
    <property type="evidence" value="ECO:0000318"/>
    <property type="project" value="GO_Central"/>
</dbReference>
<feature type="transmembrane region" description="Helical" evidence="8">
    <location>
        <begin position="144"/>
        <end position="166"/>
    </location>
</feature>
<keyword evidence="6 8" id="KW-0472">Membrane</keyword>
<evidence type="ECO:0000256" key="2">
    <source>
        <dbReference type="ARBA" id="ARBA00008763"/>
    </source>
</evidence>
<dbReference type="EMBL" id="BC097909">
    <property type="protein sequence ID" value="AAH97909.1"/>
    <property type="molecule type" value="mRNA"/>
</dbReference>
<dbReference type="AlphaFoldDB" id="Q4V7H5"/>
<dbReference type="RefSeq" id="NP_001089563.1">
    <property type="nucleotide sequence ID" value="NM_001096094.1"/>
</dbReference>
<reference evidence="10" key="2">
    <citation type="submission" date="2005-06" db="EMBL/GenBank/DDBJ databases">
        <authorList>
            <consortium name="NIH - Xenopus Gene Collection (XGC) project"/>
        </authorList>
    </citation>
    <scope>NUCLEOTIDE SEQUENCE [LARGE SCALE MRNA]</scope>
    <source>
        <tissue evidence="10">Egg</tissue>
    </source>
</reference>
<dbReference type="OrthoDB" id="8963727at2759"/>
<name>Q4V7H5_XENLA</name>
<feature type="chain" id="PRO_5033207126" evidence="9 12">
    <location>
        <begin position="21"/>
        <end position="203"/>
    </location>
</feature>
<keyword evidence="5 8" id="KW-1133">Transmembrane helix</keyword>
<evidence type="ECO:0000256" key="6">
    <source>
        <dbReference type="ARBA" id="ARBA00023136"/>
    </source>
</evidence>
<evidence type="ECO:0000256" key="9">
    <source>
        <dbReference type="SAM" id="SignalP"/>
    </source>
</evidence>
<dbReference type="PANTHER" id="PTHR15076:SF15">
    <property type="entry name" value="CD99 ANTIGEN"/>
    <property type="match status" value="1"/>
</dbReference>
<dbReference type="Pfam" id="PF12301">
    <property type="entry name" value="CD99L2"/>
    <property type="match status" value="1"/>
</dbReference>
<feature type="region of interest" description="Disordered" evidence="7">
    <location>
        <begin position="40"/>
        <end position="141"/>
    </location>
</feature>
<dbReference type="DNASU" id="734619"/>
<dbReference type="KEGG" id="xla:734619"/>